<dbReference type="Pfam" id="PF24032">
    <property type="entry name" value="YQBQ"/>
    <property type="match status" value="1"/>
</dbReference>
<dbReference type="EMBL" id="JAVAMP010000001">
    <property type="protein sequence ID" value="MDP5273552.1"/>
    <property type="molecule type" value="Genomic_DNA"/>
</dbReference>
<dbReference type="InterPro" id="IPR056937">
    <property type="entry name" value="YqbQ/XkdQ"/>
</dbReference>
<dbReference type="Proteomes" id="UP001231941">
    <property type="component" value="Unassembled WGS sequence"/>
</dbReference>
<proteinExistence type="predicted"/>
<comment type="caution">
    <text evidence="2">The sequence shown here is derived from an EMBL/GenBank/DDBJ whole genome shotgun (WGS) entry which is preliminary data.</text>
</comment>
<name>A0ABT9IW56_9BACL</name>
<organism evidence="2 3">
    <name type="scientific">Chengkuizengella axinellae</name>
    <dbReference type="NCBI Taxonomy" id="3064388"/>
    <lineage>
        <taxon>Bacteria</taxon>
        <taxon>Bacillati</taxon>
        <taxon>Bacillota</taxon>
        <taxon>Bacilli</taxon>
        <taxon>Bacillales</taxon>
        <taxon>Paenibacillaceae</taxon>
        <taxon>Chengkuizengella</taxon>
    </lineage>
</organism>
<evidence type="ECO:0000313" key="2">
    <source>
        <dbReference type="EMBL" id="MDP5273552.1"/>
    </source>
</evidence>
<dbReference type="SUPFAM" id="SSF69279">
    <property type="entry name" value="Phage tail proteins"/>
    <property type="match status" value="1"/>
</dbReference>
<gene>
    <name evidence="2" type="ORF">Q5Y73_05505</name>
</gene>
<reference evidence="2 3" key="1">
    <citation type="submission" date="2023-08" db="EMBL/GenBank/DDBJ databases">
        <authorList>
            <person name="Park J.-S."/>
        </authorList>
    </citation>
    <scope>NUCLEOTIDE SEQUENCE [LARGE SCALE GENOMIC DNA]</scope>
    <source>
        <strain evidence="2 3">2205SS18-9</strain>
    </source>
</reference>
<feature type="domain" description="YqbQ/XkdQ" evidence="1">
    <location>
        <begin position="24"/>
        <end position="315"/>
    </location>
</feature>
<evidence type="ECO:0000313" key="3">
    <source>
        <dbReference type="Proteomes" id="UP001231941"/>
    </source>
</evidence>
<sequence length="329" mass="37113">MISVFYTSLSDNKKTVIDPIVKSVSWSGDIMQAARTCKLELSNTLNGKNQKIKIESGGLIQLLYEDVEIFRGVIFSDNIKSTGAQSVTAYDENMYLLKNTDTIKLRNKTASTFIKEVCSTFGIQTGHVTNTDYVISKMIFKEKTLWDMFVTVLTETKNHTNRKFVITSSKGKLNLYERKEQLVKSVIENGVNLLNADYQKDINDMKTKVKVVGENDKSSTVQDDSLVAKFGMMQHYENAIQIKNESELNRLATERLKQKSVIDDEAKVYALGNIEVIAGKSVYVSESLTKIIGGYYVSTDEHKIEGKEHTMSLTLTATDELPTLEYEEE</sequence>
<protein>
    <recommendedName>
        <fullName evidence="1">YqbQ/XkdQ domain-containing protein</fullName>
    </recommendedName>
</protein>
<accession>A0ABT9IW56</accession>
<evidence type="ECO:0000259" key="1">
    <source>
        <dbReference type="Pfam" id="PF24032"/>
    </source>
</evidence>
<keyword evidence="3" id="KW-1185">Reference proteome</keyword>
<dbReference type="RefSeq" id="WP_305990813.1">
    <property type="nucleotide sequence ID" value="NZ_JAVAMP010000001.1"/>
</dbReference>